<organism evidence="3 4">
    <name type="scientific">Massilia violaceinigra</name>
    <dbReference type="NCBI Taxonomy" id="2045208"/>
    <lineage>
        <taxon>Bacteria</taxon>
        <taxon>Pseudomonadati</taxon>
        <taxon>Pseudomonadota</taxon>
        <taxon>Betaproteobacteria</taxon>
        <taxon>Burkholderiales</taxon>
        <taxon>Oxalobacteraceae</taxon>
        <taxon>Telluria group</taxon>
        <taxon>Massilia</taxon>
    </lineage>
</organism>
<evidence type="ECO:0000256" key="1">
    <source>
        <dbReference type="SAM" id="SignalP"/>
    </source>
</evidence>
<proteinExistence type="predicted"/>
<feature type="chain" id="PRO_5013655919" evidence="1">
    <location>
        <begin position="20"/>
        <end position="261"/>
    </location>
</feature>
<dbReference type="Proteomes" id="UP000229897">
    <property type="component" value="Chromosome"/>
</dbReference>
<evidence type="ECO:0000313" key="4">
    <source>
        <dbReference type="Proteomes" id="UP000229897"/>
    </source>
</evidence>
<evidence type="ECO:0000259" key="2">
    <source>
        <dbReference type="Pfam" id="PF00497"/>
    </source>
</evidence>
<keyword evidence="1" id="KW-0732">Signal</keyword>
<dbReference type="SUPFAM" id="SSF53850">
    <property type="entry name" value="Periplasmic binding protein-like II"/>
    <property type="match status" value="1"/>
</dbReference>
<dbReference type="AlphaFoldDB" id="A0A2D2DJ96"/>
<dbReference type="PANTHER" id="PTHR38834">
    <property type="entry name" value="PERIPLASMIC SUBSTRATE BINDING PROTEIN FAMILY 3"/>
    <property type="match status" value="1"/>
</dbReference>
<dbReference type="OrthoDB" id="8594082at2"/>
<feature type="signal peptide" evidence="1">
    <location>
        <begin position="1"/>
        <end position="19"/>
    </location>
</feature>
<dbReference type="RefSeq" id="WP_099875018.1">
    <property type="nucleotide sequence ID" value="NZ_CP024608.1"/>
</dbReference>
<accession>A0A2D2DJ96</accession>
<dbReference type="PANTHER" id="PTHR38834:SF3">
    <property type="entry name" value="SOLUTE-BINDING PROTEIN FAMILY 3_N-TERMINAL DOMAIN-CONTAINING PROTEIN"/>
    <property type="match status" value="1"/>
</dbReference>
<dbReference type="KEGG" id="mass:CR152_11355"/>
<dbReference type="Pfam" id="PF00497">
    <property type="entry name" value="SBP_bac_3"/>
    <property type="match status" value="1"/>
</dbReference>
<reference evidence="3" key="1">
    <citation type="submission" date="2017-10" db="EMBL/GenBank/DDBJ databases">
        <title>Massilia psychrophilum sp. nov., a novel purple-pigmented bacterium isolated from Tianshan glacier, Xinjiang Municipality, China.</title>
        <authorList>
            <person name="Wang H."/>
        </authorList>
    </citation>
    <scope>NUCLEOTIDE SEQUENCE [LARGE SCALE GENOMIC DNA]</scope>
    <source>
        <strain evidence="3">B2</strain>
    </source>
</reference>
<sequence length="261" mass="29158">MVKQLLLVAGLLAGAPVLAGLPQTPPRLYITTEYSPPASMLDGERVIGYSTEKIREIMSRTSISYSIDLLPWKRAYTAAVQRPDGCVYATTRTPERERLFKWVGPTDEGEWVLLGRADRAYQLATLEDARALRIGTYNGDARDDYLRSRGFQVDPAPNDMLNPQKLLMNRIDLWAAGLRPGSGVLEQNGWAGKIVPVLVFNRIKVYLACNRAIPDPVIDKMNAALEAMNRDGTSRRLERKYDNWVTRKPTEAEAGQGVPAR</sequence>
<feature type="domain" description="Solute-binding protein family 3/N-terminal" evidence="2">
    <location>
        <begin position="32"/>
        <end position="241"/>
    </location>
</feature>
<evidence type="ECO:0000313" key="3">
    <source>
        <dbReference type="EMBL" id="ATQ75049.1"/>
    </source>
</evidence>
<gene>
    <name evidence="3" type="ORF">CR152_11355</name>
</gene>
<name>A0A2D2DJ96_9BURK</name>
<keyword evidence="4" id="KW-1185">Reference proteome</keyword>
<protein>
    <submittedName>
        <fullName evidence="3">ABC transporter substrate-binding protein</fullName>
    </submittedName>
</protein>
<dbReference type="EMBL" id="CP024608">
    <property type="protein sequence ID" value="ATQ75049.1"/>
    <property type="molecule type" value="Genomic_DNA"/>
</dbReference>
<dbReference type="InterPro" id="IPR001638">
    <property type="entry name" value="Solute-binding_3/MltF_N"/>
</dbReference>
<dbReference type="Gene3D" id="3.40.190.10">
    <property type="entry name" value="Periplasmic binding protein-like II"/>
    <property type="match status" value="2"/>
</dbReference>